<dbReference type="AlphaFoldDB" id="A0A6G1E4S7"/>
<dbReference type="OrthoDB" id="721516at2759"/>
<protein>
    <submittedName>
        <fullName evidence="2">Uncharacterized protein</fullName>
    </submittedName>
</protein>
<proteinExistence type="predicted"/>
<reference evidence="2 3" key="1">
    <citation type="submission" date="2019-11" db="EMBL/GenBank/DDBJ databases">
        <title>Whole genome sequence of Oryza granulata.</title>
        <authorList>
            <person name="Li W."/>
        </authorList>
    </citation>
    <scope>NUCLEOTIDE SEQUENCE [LARGE SCALE GENOMIC DNA]</scope>
    <source>
        <strain evidence="3">cv. Menghai</strain>
        <tissue evidence="2">Leaf</tissue>
    </source>
</reference>
<keyword evidence="3" id="KW-1185">Reference proteome</keyword>
<feature type="compositionally biased region" description="Acidic residues" evidence="1">
    <location>
        <begin position="52"/>
        <end position="70"/>
    </location>
</feature>
<evidence type="ECO:0000313" key="3">
    <source>
        <dbReference type="Proteomes" id="UP000479710"/>
    </source>
</evidence>
<name>A0A6G1E4S7_9ORYZ</name>
<evidence type="ECO:0000256" key="1">
    <source>
        <dbReference type="SAM" id="MobiDB-lite"/>
    </source>
</evidence>
<gene>
    <name evidence="2" type="ORF">E2562_029613</name>
</gene>
<dbReference type="Proteomes" id="UP000479710">
    <property type="component" value="Unassembled WGS sequence"/>
</dbReference>
<feature type="compositionally biased region" description="Low complexity" evidence="1">
    <location>
        <begin position="81"/>
        <end position="95"/>
    </location>
</feature>
<feature type="region of interest" description="Disordered" evidence="1">
    <location>
        <begin position="43"/>
        <end position="95"/>
    </location>
</feature>
<evidence type="ECO:0000313" key="2">
    <source>
        <dbReference type="EMBL" id="KAF0919492.1"/>
    </source>
</evidence>
<comment type="caution">
    <text evidence="2">The sequence shown here is derived from an EMBL/GenBank/DDBJ whole genome shotgun (WGS) entry which is preliminary data.</text>
</comment>
<accession>A0A6G1E4S7</accession>
<dbReference type="EMBL" id="SPHZ02000005">
    <property type="protein sequence ID" value="KAF0919492.1"/>
    <property type="molecule type" value="Genomic_DNA"/>
</dbReference>
<organism evidence="2 3">
    <name type="scientific">Oryza meyeriana var. granulata</name>
    <dbReference type="NCBI Taxonomy" id="110450"/>
    <lineage>
        <taxon>Eukaryota</taxon>
        <taxon>Viridiplantae</taxon>
        <taxon>Streptophyta</taxon>
        <taxon>Embryophyta</taxon>
        <taxon>Tracheophyta</taxon>
        <taxon>Spermatophyta</taxon>
        <taxon>Magnoliopsida</taxon>
        <taxon>Liliopsida</taxon>
        <taxon>Poales</taxon>
        <taxon>Poaceae</taxon>
        <taxon>BOP clade</taxon>
        <taxon>Oryzoideae</taxon>
        <taxon>Oryzeae</taxon>
        <taxon>Oryzinae</taxon>
        <taxon>Oryza</taxon>
        <taxon>Oryza meyeriana</taxon>
    </lineage>
</organism>
<sequence>MYEADDEESMDEAGEDMLVVADSLNEAGEEVLVVADSVDEAAREEVPVVADSMDDEAGEEDSMDEADEDLTPWTRPVSKCPRLPTPLTTRPTRKC</sequence>